<comment type="caution">
    <text evidence="2">The sequence shown here is derived from an EMBL/GenBank/DDBJ whole genome shotgun (WGS) entry which is preliminary data.</text>
</comment>
<evidence type="ECO:0000313" key="2">
    <source>
        <dbReference type="EMBL" id="KAF6807361.1"/>
    </source>
</evidence>
<reference evidence="2 3" key="1">
    <citation type="journal article" date="2020" name="Phytopathology">
        <title>Genome Sequence Resources of Colletotrichum truncatum, C. plurivorum, C. musicola, and C. sojae: Four Species Pathogenic to Soybean (Glycine max).</title>
        <authorList>
            <person name="Rogerio F."/>
            <person name="Boufleur T.R."/>
            <person name="Ciampi-Guillardi M."/>
            <person name="Sukno S.A."/>
            <person name="Thon M.R."/>
            <person name="Massola Junior N.S."/>
            <person name="Baroncelli R."/>
        </authorList>
    </citation>
    <scope>NUCLEOTIDE SEQUENCE [LARGE SCALE GENOMIC DNA]</scope>
    <source>
        <strain evidence="2 3">LFN0009</strain>
    </source>
</reference>
<keyword evidence="3" id="KW-1185">Reference proteome</keyword>
<dbReference type="EMBL" id="WIGN01000139">
    <property type="protein sequence ID" value="KAF6807361.1"/>
    <property type="molecule type" value="Genomic_DNA"/>
</dbReference>
<sequence length="129" mass="13639">MRVTPQGPAVLHSPAARKDDRSDGSGDRAERISSRSHTPLRIPSTQSEEERTPTYGRDIITNGGGAAPRLGSTGGGPVLASPNPDPASNTAAVLFSWFGGVENGQTPMRWDTMQTMRSDALWGTGRAHA</sequence>
<feature type="compositionally biased region" description="Basic and acidic residues" evidence="1">
    <location>
        <begin position="16"/>
        <end position="33"/>
    </location>
</feature>
<dbReference type="Proteomes" id="UP000652219">
    <property type="component" value="Unassembled WGS sequence"/>
</dbReference>
<evidence type="ECO:0000256" key="1">
    <source>
        <dbReference type="SAM" id="MobiDB-lite"/>
    </source>
</evidence>
<gene>
    <name evidence="2" type="ORF">CSOJ01_08246</name>
</gene>
<feature type="region of interest" description="Disordered" evidence="1">
    <location>
        <begin position="1"/>
        <end position="85"/>
    </location>
</feature>
<accession>A0A8H6MTA3</accession>
<name>A0A8H6MTA3_9PEZI</name>
<feature type="compositionally biased region" description="Gly residues" evidence="1">
    <location>
        <begin position="62"/>
        <end position="77"/>
    </location>
</feature>
<dbReference type="AlphaFoldDB" id="A0A8H6MTA3"/>
<protein>
    <submittedName>
        <fullName evidence="2">Uncharacterized protein</fullName>
    </submittedName>
</protein>
<proteinExistence type="predicted"/>
<evidence type="ECO:0000313" key="3">
    <source>
        <dbReference type="Proteomes" id="UP000652219"/>
    </source>
</evidence>
<organism evidence="2 3">
    <name type="scientific">Colletotrichum sojae</name>
    <dbReference type="NCBI Taxonomy" id="2175907"/>
    <lineage>
        <taxon>Eukaryota</taxon>
        <taxon>Fungi</taxon>
        <taxon>Dikarya</taxon>
        <taxon>Ascomycota</taxon>
        <taxon>Pezizomycotina</taxon>
        <taxon>Sordariomycetes</taxon>
        <taxon>Hypocreomycetidae</taxon>
        <taxon>Glomerellales</taxon>
        <taxon>Glomerellaceae</taxon>
        <taxon>Colletotrichum</taxon>
        <taxon>Colletotrichum orchidearum species complex</taxon>
    </lineage>
</organism>